<reference evidence="2 3" key="1">
    <citation type="submission" date="2016-08" db="EMBL/GenBank/DDBJ databases">
        <title>Genome-based comparison of Moorella thermoacetic strains.</title>
        <authorList>
            <person name="Poehlein A."/>
            <person name="Bengelsdorf F.R."/>
            <person name="Esser C."/>
            <person name="Duerre P."/>
            <person name="Daniel R."/>
        </authorList>
    </citation>
    <scope>NUCLEOTIDE SEQUENCE [LARGE SCALE GENOMIC DNA]</scope>
    <source>
        <strain evidence="2 3">DSM 11768</strain>
    </source>
</reference>
<organism evidence="2 3">
    <name type="scientific">Neomoorella thermoacetica</name>
    <name type="common">Clostridium thermoaceticum</name>
    <dbReference type="NCBI Taxonomy" id="1525"/>
    <lineage>
        <taxon>Bacteria</taxon>
        <taxon>Bacillati</taxon>
        <taxon>Bacillota</taxon>
        <taxon>Clostridia</taxon>
        <taxon>Neomoorellales</taxon>
        <taxon>Neomoorellaceae</taxon>
        <taxon>Neomoorella</taxon>
    </lineage>
</organism>
<keyword evidence="1" id="KW-0812">Transmembrane</keyword>
<evidence type="ECO:0000313" key="3">
    <source>
        <dbReference type="Proteomes" id="UP000182743"/>
    </source>
</evidence>
<feature type="transmembrane region" description="Helical" evidence="1">
    <location>
        <begin position="221"/>
        <end position="240"/>
    </location>
</feature>
<dbReference type="EMBL" id="MIHH01000008">
    <property type="protein sequence ID" value="OIQ08731.1"/>
    <property type="molecule type" value="Genomic_DNA"/>
</dbReference>
<proteinExistence type="predicted"/>
<sequence>MLFLLIPGKEDEVSPAEIATGSIRRKIKEQLTSGRRGQMLEAVGRAAGDVVKAGIMSGAGLGVLGLLLCYGFMGIWAILPALVLFAVGVFLTGFLVENEFKKWQGKVLEGIPSLLNFIPAFREVEGVTPREALALSLPFIPRPLRDELKRALDKIARTGDVVGAFDELAGKVKHPLVDAVCFRLATSWTTTAGGDIFADLSDQMAGLKEEMAARATTGKTAIFALVCVLGLIGMALEFGYPGVKLLLSRLSGVFGS</sequence>
<protein>
    <submittedName>
        <fullName evidence="2">Uncharacterized protein</fullName>
    </submittedName>
</protein>
<name>A0A1J5JPT5_NEOTH</name>
<feature type="transmembrane region" description="Helical" evidence="1">
    <location>
        <begin position="74"/>
        <end position="96"/>
    </location>
</feature>
<dbReference type="Proteomes" id="UP000182743">
    <property type="component" value="Unassembled WGS sequence"/>
</dbReference>
<keyword evidence="1" id="KW-1133">Transmembrane helix</keyword>
<keyword evidence="1" id="KW-0472">Membrane</keyword>
<comment type="caution">
    <text evidence="2">The sequence shown here is derived from an EMBL/GenBank/DDBJ whole genome shotgun (WGS) entry which is preliminary data.</text>
</comment>
<evidence type="ECO:0000256" key="1">
    <source>
        <dbReference type="SAM" id="Phobius"/>
    </source>
</evidence>
<dbReference type="AlphaFoldDB" id="A0A1J5JPT5"/>
<accession>A0A1J5JPT5</accession>
<gene>
    <name evidence="2" type="ORF">MOOR_16500</name>
</gene>
<evidence type="ECO:0000313" key="2">
    <source>
        <dbReference type="EMBL" id="OIQ08731.1"/>
    </source>
</evidence>